<accession>A0A0U5F209</accession>
<dbReference type="InterPro" id="IPR036249">
    <property type="entry name" value="Thioredoxin-like_sf"/>
</dbReference>
<evidence type="ECO:0000256" key="1">
    <source>
        <dbReference type="ARBA" id="ARBA00007198"/>
    </source>
</evidence>
<dbReference type="SUPFAM" id="SSF52833">
    <property type="entry name" value="Thioredoxin-like"/>
    <property type="match status" value="1"/>
</dbReference>
<dbReference type="AlphaFoldDB" id="A0A0U5F209"/>
<proteinExistence type="inferred from homology"/>
<dbReference type="NCBIfam" id="NF008107">
    <property type="entry name" value="PRK10853.1"/>
    <property type="match status" value="1"/>
</dbReference>
<reference evidence="4" key="1">
    <citation type="submission" date="2014-09" db="EMBL/GenBank/DDBJ databases">
        <authorList>
            <person name="Illeghems K.G."/>
        </authorList>
    </citation>
    <scope>NUCLEOTIDE SEQUENCE [LARGE SCALE GENOMIC DNA]</scope>
    <source>
        <strain evidence="4">LMG 23848T</strain>
    </source>
</reference>
<evidence type="ECO:0000313" key="4">
    <source>
        <dbReference type="Proteomes" id="UP000068250"/>
    </source>
</evidence>
<dbReference type="PATRIC" id="fig|431306.5.peg.931"/>
<dbReference type="STRING" id="431306.AGA_927"/>
<evidence type="ECO:0008006" key="5">
    <source>
        <dbReference type="Google" id="ProtNLM"/>
    </source>
</evidence>
<dbReference type="PANTHER" id="PTHR30041:SF8">
    <property type="entry name" value="PROTEIN YFFB"/>
    <property type="match status" value="1"/>
</dbReference>
<dbReference type="Pfam" id="PF03960">
    <property type="entry name" value="ArsC"/>
    <property type="match status" value="1"/>
</dbReference>
<comment type="similarity">
    <text evidence="1 2">Belongs to the ArsC family.</text>
</comment>
<dbReference type="PROSITE" id="PS51353">
    <property type="entry name" value="ARSC"/>
    <property type="match status" value="1"/>
</dbReference>
<dbReference type="CDD" id="cd03035">
    <property type="entry name" value="ArsC_Yffb"/>
    <property type="match status" value="1"/>
</dbReference>
<dbReference type="EMBL" id="LN609302">
    <property type="protein sequence ID" value="CEF54692.1"/>
    <property type="molecule type" value="Genomic_DNA"/>
</dbReference>
<organism evidence="3 4">
    <name type="scientific">Acetobacter ghanensis</name>
    <dbReference type="NCBI Taxonomy" id="431306"/>
    <lineage>
        <taxon>Bacteria</taxon>
        <taxon>Pseudomonadati</taxon>
        <taxon>Pseudomonadota</taxon>
        <taxon>Alphaproteobacteria</taxon>
        <taxon>Acetobacterales</taxon>
        <taxon>Acetobacteraceae</taxon>
        <taxon>Acetobacter</taxon>
    </lineage>
</organism>
<dbReference type="Gene3D" id="3.40.30.10">
    <property type="entry name" value="Glutaredoxin"/>
    <property type="match status" value="1"/>
</dbReference>
<sequence>MTKNVIQKRVELARKGAYPKVIGRMSSGWLVVADTQPVQGYCILLSDPVVPSVNDLHGQQRQDYLLDVVQVGDALLEVTGAERINYETWCNQAPSLHTHIVPRYATEPEDKRPHPLCVAYDIASARAFNAQEDTAFMQAMRKALGIHPAEEKNVSDGMILYGIKNCDTVRKARNWLDEHDLAYIFHDYKLAGVTEQKLQAWVAQVGWEKLLNKAGTTFRKLSDADKTDLTEEKAIALMVAHPTLIKRPVLETPKGLLVGFKPELYASSVGKK</sequence>
<dbReference type="InterPro" id="IPR006660">
    <property type="entry name" value="Arsenate_reductase-like"/>
</dbReference>
<dbReference type="Gene3D" id="3.30.428.10">
    <property type="entry name" value="HIT-like"/>
    <property type="match status" value="1"/>
</dbReference>
<gene>
    <name evidence="3" type="ORF">AGA_927</name>
</gene>
<protein>
    <recommendedName>
        <fullName evidence="5">Arsenate reductase</fullName>
    </recommendedName>
</protein>
<dbReference type="PANTHER" id="PTHR30041">
    <property type="entry name" value="ARSENATE REDUCTASE"/>
    <property type="match status" value="1"/>
</dbReference>
<evidence type="ECO:0000256" key="2">
    <source>
        <dbReference type="PROSITE-ProRule" id="PRU01282"/>
    </source>
</evidence>
<dbReference type="InterPro" id="IPR006504">
    <property type="entry name" value="Tscrpt_reg_Spx/MgsR"/>
</dbReference>
<dbReference type="Proteomes" id="UP000068250">
    <property type="component" value="Chromosome I"/>
</dbReference>
<evidence type="ECO:0000313" key="3">
    <source>
        <dbReference type="EMBL" id="CEF54692.1"/>
    </source>
</evidence>
<dbReference type="NCBIfam" id="TIGR01617">
    <property type="entry name" value="arsC_related"/>
    <property type="match status" value="1"/>
</dbReference>
<dbReference type="InterPro" id="IPR036265">
    <property type="entry name" value="HIT-like_sf"/>
</dbReference>
<name>A0A0U5F209_9PROT</name>
<dbReference type="SUPFAM" id="SSF54197">
    <property type="entry name" value="HIT-like"/>
    <property type="match status" value="1"/>
</dbReference>